<comment type="caution">
    <text evidence="1">The sequence shown here is derived from an EMBL/GenBank/DDBJ whole genome shotgun (WGS) entry which is preliminary data.</text>
</comment>
<dbReference type="Proteomes" id="UP001638806">
    <property type="component" value="Unassembled WGS sequence"/>
</dbReference>
<dbReference type="EMBL" id="JBGNUJ010000003">
    <property type="protein sequence ID" value="KAL3962497.1"/>
    <property type="molecule type" value="Genomic_DNA"/>
</dbReference>
<protein>
    <submittedName>
        <fullName evidence="1">Uncharacterized protein</fullName>
    </submittedName>
</protein>
<name>A0ACC4E1L7_PURLI</name>
<evidence type="ECO:0000313" key="2">
    <source>
        <dbReference type="Proteomes" id="UP001638806"/>
    </source>
</evidence>
<accession>A0ACC4E1L7</accession>
<gene>
    <name evidence="1" type="ORF">ACCO45_004020</name>
</gene>
<keyword evidence="2" id="KW-1185">Reference proteome</keyword>
<reference evidence="1" key="1">
    <citation type="submission" date="2024-12" db="EMBL/GenBank/DDBJ databases">
        <title>Comparative genomics and development of molecular markers within Purpureocillium lilacinum and among Purpureocillium species.</title>
        <authorList>
            <person name="Yeh Z.-Y."/>
            <person name="Ni N.-T."/>
            <person name="Lo P.-H."/>
            <person name="Mushyakhwo K."/>
            <person name="Lin C.-F."/>
            <person name="Nai Y.-S."/>
        </authorList>
    </citation>
    <scope>NUCLEOTIDE SEQUENCE</scope>
    <source>
        <strain evidence="1">NCHU-NPUST-175</strain>
    </source>
</reference>
<sequence>MSGQRPAARVAAVQHSPCAIPAVRVSAFNVRARGRLSLPDTMVWRRDEQHAPYFVRRDTVGRSRVEAAGDGRLGQRAALVPAHRAVSRARHLVGGGADQDKLAFHRGSSF</sequence>
<proteinExistence type="predicted"/>
<evidence type="ECO:0000313" key="1">
    <source>
        <dbReference type="EMBL" id="KAL3962497.1"/>
    </source>
</evidence>
<organism evidence="1 2">
    <name type="scientific">Purpureocillium lilacinum</name>
    <name type="common">Paecilomyces lilacinus</name>
    <dbReference type="NCBI Taxonomy" id="33203"/>
    <lineage>
        <taxon>Eukaryota</taxon>
        <taxon>Fungi</taxon>
        <taxon>Dikarya</taxon>
        <taxon>Ascomycota</taxon>
        <taxon>Pezizomycotina</taxon>
        <taxon>Sordariomycetes</taxon>
        <taxon>Hypocreomycetidae</taxon>
        <taxon>Hypocreales</taxon>
        <taxon>Ophiocordycipitaceae</taxon>
        <taxon>Purpureocillium</taxon>
    </lineage>
</organism>